<organism evidence="1 2">
    <name type="scientific">Malus domestica</name>
    <name type="common">Apple</name>
    <name type="synonym">Pyrus malus</name>
    <dbReference type="NCBI Taxonomy" id="3750"/>
    <lineage>
        <taxon>Eukaryota</taxon>
        <taxon>Viridiplantae</taxon>
        <taxon>Streptophyta</taxon>
        <taxon>Embryophyta</taxon>
        <taxon>Tracheophyta</taxon>
        <taxon>Spermatophyta</taxon>
        <taxon>Magnoliopsida</taxon>
        <taxon>eudicotyledons</taxon>
        <taxon>Gunneridae</taxon>
        <taxon>Pentapetalae</taxon>
        <taxon>rosids</taxon>
        <taxon>fabids</taxon>
        <taxon>Rosales</taxon>
        <taxon>Rosaceae</taxon>
        <taxon>Amygdaloideae</taxon>
        <taxon>Maleae</taxon>
        <taxon>Malus</taxon>
    </lineage>
</organism>
<protein>
    <submittedName>
        <fullName evidence="1">Uncharacterized protein</fullName>
    </submittedName>
</protein>
<dbReference type="EMBL" id="RDQH01000332">
    <property type="protein sequence ID" value="RXH96827.1"/>
    <property type="molecule type" value="Genomic_DNA"/>
</dbReference>
<evidence type="ECO:0000313" key="1">
    <source>
        <dbReference type="EMBL" id="RXH96827.1"/>
    </source>
</evidence>
<dbReference type="AlphaFoldDB" id="A0A498JPJ9"/>
<accession>A0A498JPJ9</accession>
<keyword evidence="2" id="KW-1185">Reference proteome</keyword>
<sequence length="68" mass="7848">MIKLDATVQKHIIGMDTVLSEELFNEFKRARSIAEKRYITFKKMMAHAMDASNRECLVLGQTNKMLNS</sequence>
<evidence type="ECO:0000313" key="2">
    <source>
        <dbReference type="Proteomes" id="UP000290289"/>
    </source>
</evidence>
<gene>
    <name evidence="1" type="ORF">DVH24_009669</name>
</gene>
<comment type="caution">
    <text evidence="1">The sequence shown here is derived from an EMBL/GenBank/DDBJ whole genome shotgun (WGS) entry which is preliminary data.</text>
</comment>
<reference evidence="1 2" key="1">
    <citation type="submission" date="2018-10" db="EMBL/GenBank/DDBJ databases">
        <title>A high-quality apple genome assembly.</title>
        <authorList>
            <person name="Hu J."/>
        </authorList>
    </citation>
    <scope>NUCLEOTIDE SEQUENCE [LARGE SCALE GENOMIC DNA]</scope>
    <source>
        <strain evidence="2">cv. HFTH1</strain>
        <tissue evidence="1">Young leaf</tissue>
    </source>
</reference>
<dbReference type="Proteomes" id="UP000290289">
    <property type="component" value="Chromosome 6"/>
</dbReference>
<name>A0A498JPJ9_MALDO</name>
<proteinExistence type="predicted"/>